<name>A0A1R2D0Z8_9CILI</name>
<feature type="coiled-coil region" evidence="1">
    <location>
        <begin position="112"/>
        <end position="139"/>
    </location>
</feature>
<sequence>MNINKLSLISKSKSSKIIRVRKKVKPDSNIYKVEDDFALEKQGSVTNFLVSPKAVPVVSSPIYDKNGELNPRSFIGPKKLFATKQVSPTVRPALVKRLSMKTSVQKKSSESVINYQSRFDEALNKIEQAKKNSEQEEKLIYSHLSPREQIIMSRQSNVLSNFQKTQKYWKGLEKGLAAKTKKNQQTLLSSVPYESKKPSDTTEVCNRAYKPHLQDGLLWYMSLRDDPAQMKSEAFLKVGPEFGGLYTRIKGSVLEAEVSTQDYRDESLDFQVIGVGKLPLEIEAVNRVGVEHLDTKFLNLQKYDETIEENYGSKISLTSLKQ</sequence>
<proteinExistence type="predicted"/>
<comment type="caution">
    <text evidence="2">The sequence shown here is derived from an EMBL/GenBank/DDBJ whole genome shotgun (WGS) entry which is preliminary data.</text>
</comment>
<dbReference type="Proteomes" id="UP000187209">
    <property type="component" value="Unassembled WGS sequence"/>
</dbReference>
<evidence type="ECO:0000256" key="1">
    <source>
        <dbReference type="SAM" id="Coils"/>
    </source>
</evidence>
<dbReference type="EMBL" id="MPUH01000020">
    <property type="protein sequence ID" value="OMJ94890.1"/>
    <property type="molecule type" value="Genomic_DNA"/>
</dbReference>
<organism evidence="2 3">
    <name type="scientific">Stentor coeruleus</name>
    <dbReference type="NCBI Taxonomy" id="5963"/>
    <lineage>
        <taxon>Eukaryota</taxon>
        <taxon>Sar</taxon>
        <taxon>Alveolata</taxon>
        <taxon>Ciliophora</taxon>
        <taxon>Postciliodesmatophora</taxon>
        <taxon>Heterotrichea</taxon>
        <taxon>Heterotrichida</taxon>
        <taxon>Stentoridae</taxon>
        <taxon>Stentor</taxon>
    </lineage>
</organism>
<gene>
    <name evidence="2" type="ORF">SteCoe_1919</name>
</gene>
<keyword evidence="3" id="KW-1185">Reference proteome</keyword>
<evidence type="ECO:0000313" key="2">
    <source>
        <dbReference type="EMBL" id="OMJ94890.1"/>
    </source>
</evidence>
<evidence type="ECO:0000313" key="3">
    <source>
        <dbReference type="Proteomes" id="UP000187209"/>
    </source>
</evidence>
<accession>A0A1R2D0Z8</accession>
<protein>
    <submittedName>
        <fullName evidence="2">Uncharacterized protein</fullName>
    </submittedName>
</protein>
<keyword evidence="1" id="KW-0175">Coiled coil</keyword>
<dbReference type="AlphaFoldDB" id="A0A1R2D0Z8"/>
<reference evidence="2 3" key="1">
    <citation type="submission" date="2016-11" db="EMBL/GenBank/DDBJ databases">
        <title>The macronuclear genome of Stentor coeruleus: a giant cell with tiny introns.</title>
        <authorList>
            <person name="Slabodnick M."/>
            <person name="Ruby J.G."/>
            <person name="Reiff S.B."/>
            <person name="Swart E.C."/>
            <person name="Gosai S."/>
            <person name="Prabakaran S."/>
            <person name="Witkowska E."/>
            <person name="Larue G.E."/>
            <person name="Fisher S."/>
            <person name="Freeman R.M."/>
            <person name="Gunawardena J."/>
            <person name="Chu W."/>
            <person name="Stover N.A."/>
            <person name="Gregory B.D."/>
            <person name="Nowacki M."/>
            <person name="Derisi J."/>
            <person name="Roy S.W."/>
            <person name="Marshall W.F."/>
            <person name="Sood P."/>
        </authorList>
    </citation>
    <scope>NUCLEOTIDE SEQUENCE [LARGE SCALE GENOMIC DNA]</scope>
    <source>
        <strain evidence="2">WM001</strain>
    </source>
</reference>